<organism evidence="1 2">
    <name type="scientific">Schumannella luteola</name>
    <dbReference type="NCBI Taxonomy" id="472059"/>
    <lineage>
        <taxon>Bacteria</taxon>
        <taxon>Bacillati</taxon>
        <taxon>Actinomycetota</taxon>
        <taxon>Actinomycetes</taxon>
        <taxon>Micrococcales</taxon>
        <taxon>Microbacteriaceae</taxon>
        <taxon>Schumannella</taxon>
    </lineage>
</organism>
<comment type="caution">
    <text evidence="1">The sequence shown here is derived from an EMBL/GenBank/DDBJ whole genome shotgun (WGS) entry which is preliminary data.</text>
</comment>
<evidence type="ECO:0000313" key="1">
    <source>
        <dbReference type="EMBL" id="NYG98290.1"/>
    </source>
</evidence>
<gene>
    <name evidence="1" type="ORF">BJ979_000916</name>
</gene>
<reference evidence="1 2" key="1">
    <citation type="submission" date="2020-07" db="EMBL/GenBank/DDBJ databases">
        <title>Sequencing the genomes of 1000 actinobacteria strains.</title>
        <authorList>
            <person name="Klenk H.-P."/>
        </authorList>
    </citation>
    <scope>NUCLEOTIDE SEQUENCE [LARGE SCALE GENOMIC DNA]</scope>
    <source>
        <strain evidence="1 2">DSM 23141</strain>
    </source>
</reference>
<keyword evidence="2" id="KW-1185">Reference proteome</keyword>
<name>A0A852YAA4_9MICO</name>
<sequence>MHTSGSPSTWRAREDASRDVLVALYLRDALGVIDPSGLPRLLGTGLPASTAPADEMTGWAWIRWWVSVVEPEAGIPALPEHATPAWEAAVRKHLDDARTWADVAHQEYGIRLAERAFSGETGDTDAGVLSELVAEREQAAGTHADFDLRIEVLPLTTAGIWWIGDNAIAVDELLREKPDDYRQALAPIVERLVPSAADRARDRTLD</sequence>
<evidence type="ECO:0000313" key="2">
    <source>
        <dbReference type="Proteomes" id="UP000553888"/>
    </source>
</evidence>
<dbReference type="Proteomes" id="UP000553888">
    <property type="component" value="Unassembled WGS sequence"/>
</dbReference>
<dbReference type="AlphaFoldDB" id="A0A852YAA4"/>
<accession>A0A852YAA4</accession>
<proteinExistence type="predicted"/>
<protein>
    <submittedName>
        <fullName evidence="1">Uncharacterized protein</fullName>
    </submittedName>
</protein>
<dbReference type="EMBL" id="JACBZY010000001">
    <property type="protein sequence ID" value="NYG98290.1"/>
    <property type="molecule type" value="Genomic_DNA"/>
</dbReference>
<dbReference type="RefSeq" id="WP_179565637.1">
    <property type="nucleotide sequence ID" value="NZ_JACBZY010000001.1"/>
</dbReference>